<proteinExistence type="predicted"/>
<organism evidence="1 2">
    <name type="scientific">Limnofasciculus baicalensis BBK-W-15</name>
    <dbReference type="NCBI Taxonomy" id="2699891"/>
    <lineage>
        <taxon>Bacteria</taxon>
        <taxon>Bacillati</taxon>
        <taxon>Cyanobacteriota</taxon>
        <taxon>Cyanophyceae</taxon>
        <taxon>Coleofasciculales</taxon>
        <taxon>Coleofasciculaceae</taxon>
        <taxon>Limnofasciculus</taxon>
        <taxon>Limnofasciculus baicalensis</taxon>
    </lineage>
</organism>
<feature type="non-terminal residue" evidence="1">
    <location>
        <position position="1"/>
    </location>
</feature>
<accession>A0AAE3GTG7</accession>
<dbReference type="Proteomes" id="UP001204953">
    <property type="component" value="Unassembled WGS sequence"/>
</dbReference>
<evidence type="ECO:0000313" key="2">
    <source>
        <dbReference type="Proteomes" id="UP001204953"/>
    </source>
</evidence>
<dbReference type="EMBL" id="JAMZMM010000200">
    <property type="protein sequence ID" value="MCP2730430.1"/>
    <property type="molecule type" value="Genomic_DNA"/>
</dbReference>
<protein>
    <submittedName>
        <fullName evidence="1">Uncharacterized protein</fullName>
    </submittedName>
</protein>
<sequence>FCNVEEWTKAVRIVAYRLHTAENKKLHKQLDTWGYYFQQIKLYKNIICSLQPRYQLCLHSGLATSTHPYFTEPCYF</sequence>
<dbReference type="AlphaFoldDB" id="A0AAE3GTG7"/>
<name>A0AAE3GTG7_9CYAN</name>
<reference evidence="1" key="1">
    <citation type="submission" date="2022-06" db="EMBL/GenBank/DDBJ databases">
        <title>New cyanobacteria of genus Symplocastrum in benthos of Lake Baikal.</title>
        <authorList>
            <person name="Sorokovikova E."/>
            <person name="Tikhonova I."/>
            <person name="Krasnopeev A."/>
            <person name="Evseev P."/>
            <person name="Gladkikh A."/>
            <person name="Belykh O."/>
        </authorList>
    </citation>
    <scope>NUCLEOTIDE SEQUENCE</scope>
    <source>
        <strain evidence="1">BBK-W-15</strain>
    </source>
</reference>
<keyword evidence="2" id="KW-1185">Reference proteome</keyword>
<evidence type="ECO:0000313" key="1">
    <source>
        <dbReference type="EMBL" id="MCP2730430.1"/>
    </source>
</evidence>
<gene>
    <name evidence="1" type="ORF">NJ959_18540</name>
</gene>
<comment type="caution">
    <text evidence="1">The sequence shown here is derived from an EMBL/GenBank/DDBJ whole genome shotgun (WGS) entry which is preliminary data.</text>
</comment>